<organism evidence="4 5">
    <name type="scientific">Sphaerotilus natans subsp. natans DSM 6575</name>
    <dbReference type="NCBI Taxonomy" id="1286631"/>
    <lineage>
        <taxon>Bacteria</taxon>
        <taxon>Pseudomonadati</taxon>
        <taxon>Pseudomonadota</taxon>
        <taxon>Betaproteobacteria</taxon>
        <taxon>Burkholderiales</taxon>
        <taxon>Sphaerotilaceae</taxon>
        <taxon>Sphaerotilus</taxon>
    </lineage>
</organism>
<dbReference type="PATRIC" id="fig|1286631.3.peg.3679"/>
<dbReference type="eggNOG" id="COG1566">
    <property type="taxonomic scope" value="Bacteria"/>
</dbReference>
<comment type="caution">
    <text evidence="4">The sequence shown here is derived from an EMBL/GenBank/DDBJ whole genome shotgun (WGS) entry which is preliminary data.</text>
</comment>
<dbReference type="Proteomes" id="UP000026714">
    <property type="component" value="Unassembled WGS sequence"/>
</dbReference>
<name>A0A059KH08_9BURK</name>
<evidence type="ECO:0000259" key="3">
    <source>
        <dbReference type="Pfam" id="PF25954"/>
    </source>
</evidence>
<dbReference type="Gene3D" id="2.40.50.100">
    <property type="match status" value="1"/>
</dbReference>
<evidence type="ECO:0000256" key="1">
    <source>
        <dbReference type="SAM" id="Coils"/>
    </source>
</evidence>
<feature type="domain" description="CusB-like beta-barrel" evidence="3">
    <location>
        <begin position="224"/>
        <end position="266"/>
    </location>
</feature>
<feature type="domain" description="Multidrug resistance protein MdtA-like barrel-sandwich hybrid" evidence="2">
    <location>
        <begin position="25"/>
        <end position="219"/>
    </location>
</feature>
<dbReference type="PANTHER" id="PTHR30386">
    <property type="entry name" value="MEMBRANE FUSION SUBUNIT OF EMRAB-TOLC MULTIDRUG EFFLUX PUMP"/>
    <property type="match status" value="1"/>
</dbReference>
<dbReference type="Gene3D" id="2.40.30.170">
    <property type="match status" value="1"/>
</dbReference>
<dbReference type="AlphaFoldDB" id="A0A059KH08"/>
<accession>A0A059KH08</accession>
<dbReference type="Gene3D" id="1.10.287.470">
    <property type="entry name" value="Helix hairpin bin"/>
    <property type="match status" value="1"/>
</dbReference>
<protein>
    <recommendedName>
        <fullName evidence="6">HlyD family secretion protein</fullName>
    </recommendedName>
</protein>
<keyword evidence="1" id="KW-0175">Coiled coil</keyword>
<sequence length="339" mass="36207">MYSRSTPEVAWQATDDAYVEADYTQVASRLAGTVAQVLVADNQTVHAGDLLAVLDDRDARVALDSAKAQVLSAEAALSSLQAQLARQNSLRAQARATLAADEAAIALADANRHRFANMARDGSGTLQAQQQADAQWQVQQANHDKDQAALQGVDQQSAVIQAEVEKARAAVLAAQSQLKGAELNLSYTQIKAPADGVVAQFSVRVGAYVQPGKALLAVVPLRDVYVTANFRETQLARMRPGQAVRLTVDALPGVPFTGKVSSLAPASGLSFSPLPAHNATGNFTKIVQRLPVRIKIDENNPQRALLRVGMSVRPEVDVRAPAQADSLRQHEGAMRLSLR</sequence>
<feature type="coiled-coil region" evidence="1">
    <location>
        <begin position="63"/>
        <end position="97"/>
    </location>
</feature>
<dbReference type="Pfam" id="PF25954">
    <property type="entry name" value="Beta-barrel_RND_2"/>
    <property type="match status" value="1"/>
</dbReference>
<evidence type="ECO:0000259" key="2">
    <source>
        <dbReference type="Pfam" id="PF25917"/>
    </source>
</evidence>
<dbReference type="EMBL" id="AZRA01000123">
    <property type="protein sequence ID" value="KDB50645.1"/>
    <property type="molecule type" value="Genomic_DNA"/>
</dbReference>
<dbReference type="Pfam" id="PF25917">
    <property type="entry name" value="BSH_RND"/>
    <property type="match status" value="1"/>
</dbReference>
<gene>
    <name evidence="4" type="ORF">X805_37800</name>
</gene>
<dbReference type="InterPro" id="IPR050739">
    <property type="entry name" value="MFP"/>
</dbReference>
<evidence type="ECO:0000313" key="5">
    <source>
        <dbReference type="Proteomes" id="UP000026714"/>
    </source>
</evidence>
<dbReference type="InterPro" id="IPR058792">
    <property type="entry name" value="Beta-barrel_RND_2"/>
</dbReference>
<dbReference type="STRING" id="34103.SAMN05421778_101268"/>
<dbReference type="InterPro" id="IPR058625">
    <property type="entry name" value="MdtA-like_BSH"/>
</dbReference>
<dbReference type="GO" id="GO:0055085">
    <property type="term" value="P:transmembrane transport"/>
    <property type="evidence" value="ECO:0007669"/>
    <property type="project" value="InterPro"/>
</dbReference>
<keyword evidence="5" id="KW-1185">Reference proteome</keyword>
<dbReference type="PANTHER" id="PTHR30386:SF24">
    <property type="entry name" value="MULTIDRUG RESISTANCE EFFLUX PUMP"/>
    <property type="match status" value="1"/>
</dbReference>
<evidence type="ECO:0000313" key="4">
    <source>
        <dbReference type="EMBL" id="KDB50645.1"/>
    </source>
</evidence>
<reference evidence="4 5" key="1">
    <citation type="journal article" date="2014" name="FEMS Microbiol. Ecol.">
        <title>Sphaerotilus natans encrusted with nanoball-shaped Fe(III) oxide minerals formed by nitrate-reducing mixotrophic Fe(II) oxidation.</title>
        <authorList>
            <person name="Park S."/>
            <person name="Kim D.H."/>
            <person name="Lee J.H."/>
            <person name="Hur H.G."/>
        </authorList>
    </citation>
    <scope>NUCLEOTIDE SEQUENCE [LARGE SCALE GENOMIC DNA]</scope>
    <source>
        <strain evidence="4 5">DSM 6575</strain>
    </source>
</reference>
<evidence type="ECO:0008006" key="6">
    <source>
        <dbReference type="Google" id="ProtNLM"/>
    </source>
</evidence>
<proteinExistence type="predicted"/>
<dbReference type="SUPFAM" id="SSF111369">
    <property type="entry name" value="HlyD-like secretion proteins"/>
    <property type="match status" value="2"/>
</dbReference>